<organism evidence="2 3">
    <name type="scientific">Paenibacillus larvae subsp. larvae</name>
    <dbReference type="NCBI Taxonomy" id="147375"/>
    <lineage>
        <taxon>Bacteria</taxon>
        <taxon>Bacillati</taxon>
        <taxon>Bacillota</taxon>
        <taxon>Bacilli</taxon>
        <taxon>Bacillales</taxon>
        <taxon>Paenibacillaceae</taxon>
        <taxon>Paenibacillus</taxon>
    </lineage>
</organism>
<feature type="transmembrane region" description="Helical" evidence="1">
    <location>
        <begin position="315"/>
        <end position="333"/>
    </location>
</feature>
<gene>
    <name evidence="2" type="ORF">ERICIII_03010</name>
</gene>
<keyword evidence="1" id="KW-0472">Membrane</keyword>
<feature type="transmembrane region" description="Helical" evidence="1">
    <location>
        <begin position="663"/>
        <end position="683"/>
    </location>
</feature>
<dbReference type="AlphaFoldDB" id="A0A2L1UG03"/>
<reference evidence="3" key="1">
    <citation type="submission" date="2017-02" db="EMBL/GenBank/DDBJ databases">
        <title>Delineation of Paenibacillus larvae strains originating from foulbrood outbreaks.</title>
        <authorList>
            <person name="Beims H."/>
            <person name="Bunk B."/>
            <person name="Sproeer C."/>
            <person name="Mohr K.I."/>
            <person name="Pradella S."/>
            <person name="Guenther G."/>
            <person name="Rohde M."/>
            <person name="von der Ohe W."/>
            <person name="Steinert M."/>
        </authorList>
    </citation>
    <scope>NUCLEOTIDE SEQUENCE [LARGE SCALE GENOMIC DNA]</scope>
    <source>
        <strain evidence="3">Eric_III</strain>
    </source>
</reference>
<feature type="transmembrane region" description="Helical" evidence="1">
    <location>
        <begin position="516"/>
        <end position="536"/>
    </location>
</feature>
<dbReference type="Proteomes" id="UP000239833">
    <property type="component" value="Chromosome"/>
</dbReference>
<evidence type="ECO:0000313" key="2">
    <source>
        <dbReference type="EMBL" id="AVF27137.1"/>
    </source>
</evidence>
<feature type="transmembrane region" description="Helical" evidence="1">
    <location>
        <begin position="106"/>
        <end position="126"/>
    </location>
</feature>
<feature type="transmembrane region" description="Helical" evidence="1">
    <location>
        <begin position="21"/>
        <end position="44"/>
    </location>
</feature>
<accession>A0A2L1UG03</accession>
<sequence>MNFRLFLRIIGEGGSKLDKRNLILLTAGICLCLSLILWMIKMFLGKKQRQKKTYVIYRKEEWSWIWLLRSYLYLEKIPVLKKYIFKIRKRLSIIQHYDEYSIRKETASIVLVVLGVLGTGCTLLLILNQDPIFILAVLIAMFVTNGIMVDALIHRLENRLLVQLIHFLQDVRHHYYRYGVVEEAIEEAAAVSEYREISLHAREIVRIITAKYPDEELENYEEIAPNRFLKGFAGISYLIKEYGDKQSGQRSMYLQALEKLTQELHMENLRREKLGYLLKGLTSIAVIPVLFTGPIENWASNHFPAMEDFYASRTGFLAKLTVYAIILMSYLLLRHIQDQSETSHFVQYKKNRWEKRLYERKGVRWLVDRFIPRRGSKQHYRIWRLLQDTQYPIPMEWLYIRRIMLGCLSVFFALGLFIVLHQYSIHQIYYAPTKESFLFGKLSEKELEQAKARTEMDRNIINQLVITEGQSKEQAAAAVKQWMKYREDHPAVQEAAARILKKTNQISHEYLKWWEVLISLLVGAGCYNMPIWLLLFNRRMRKMELKNEVEQLHAMLSILCRFERITVEHMLEWMERFARQFKPALKRCLLYYDSGLEKALEQLKLDASFQPFARTVERLQLAADKIPVEKAFDNLETERSFYQEQRKLELERIIDNKAGWGRIIGFIPMYTLVFLYLVIPLVYLSLSQMNVYYEQIHKIF</sequence>
<protein>
    <submittedName>
        <fullName evidence="2">Uncharacterized protein</fullName>
    </submittedName>
</protein>
<evidence type="ECO:0000313" key="3">
    <source>
        <dbReference type="Proteomes" id="UP000239833"/>
    </source>
</evidence>
<proteinExistence type="predicted"/>
<keyword evidence="1" id="KW-0812">Transmembrane</keyword>
<evidence type="ECO:0000256" key="1">
    <source>
        <dbReference type="SAM" id="Phobius"/>
    </source>
</evidence>
<dbReference type="EMBL" id="CP019655">
    <property type="protein sequence ID" value="AVF27137.1"/>
    <property type="molecule type" value="Genomic_DNA"/>
</dbReference>
<feature type="transmembrane region" description="Helical" evidence="1">
    <location>
        <begin position="276"/>
        <end position="295"/>
    </location>
</feature>
<name>A0A2L1UG03_9BACL</name>
<keyword evidence="1" id="KW-1133">Transmembrane helix</keyword>
<feature type="transmembrane region" description="Helical" evidence="1">
    <location>
        <begin position="132"/>
        <end position="153"/>
    </location>
</feature>
<feature type="transmembrane region" description="Helical" evidence="1">
    <location>
        <begin position="403"/>
        <end position="423"/>
    </location>
</feature>